<comment type="similarity">
    <text evidence="2">Belongs to the cystatin family.</text>
</comment>
<proteinExistence type="inferred from homology"/>
<dbReference type="GO" id="GO:0004869">
    <property type="term" value="F:cysteine-type endopeptidase inhibitor activity"/>
    <property type="evidence" value="ECO:0007669"/>
    <property type="project" value="UniProtKB-KW"/>
</dbReference>
<keyword evidence="6" id="KW-1015">Disulfide bond</keyword>
<dbReference type="SMART" id="SM00043">
    <property type="entry name" value="CY"/>
    <property type="match status" value="1"/>
</dbReference>
<evidence type="ECO:0000313" key="9">
    <source>
        <dbReference type="Ensembl" id="ENSMFAP00000062321.1"/>
    </source>
</evidence>
<protein>
    <submittedName>
        <fullName evidence="9">Cystatin E/M</fullName>
    </submittedName>
</protein>
<dbReference type="Ensembl" id="ENSMFAT00000083445.1">
    <property type="protein sequence ID" value="ENSMFAP00000062321.1"/>
    <property type="gene ID" value="ENSMFAG00000002342.2"/>
</dbReference>
<feature type="domain" description="Cystatin" evidence="8">
    <location>
        <begin position="41"/>
        <end position="152"/>
    </location>
</feature>
<dbReference type="InterPro" id="IPR000010">
    <property type="entry name" value="Cystatin_dom"/>
</dbReference>
<gene>
    <name evidence="9" type="primary">CST6</name>
</gene>
<dbReference type="InterPro" id="IPR046350">
    <property type="entry name" value="Cystatin_sf"/>
</dbReference>
<evidence type="ECO:0000259" key="8">
    <source>
        <dbReference type="SMART" id="SM00043"/>
    </source>
</evidence>
<dbReference type="Proteomes" id="UP000233100">
    <property type="component" value="Chromosome 14"/>
</dbReference>
<dbReference type="GeneTree" id="ENSGT00940000161375"/>
<dbReference type="PROSITE" id="PS00287">
    <property type="entry name" value="CYSTATIN"/>
    <property type="match status" value="1"/>
</dbReference>
<dbReference type="PANTHER" id="PTHR47033">
    <property type="entry name" value="CYSTATIN-M"/>
    <property type="match status" value="1"/>
</dbReference>
<comment type="subcellular location">
    <subcellularLocation>
        <location evidence="1">Secreted</location>
    </subcellularLocation>
</comment>
<evidence type="ECO:0000313" key="10">
    <source>
        <dbReference type="Proteomes" id="UP000233100"/>
    </source>
</evidence>
<dbReference type="InterPro" id="IPR018073">
    <property type="entry name" value="Prot_inh_cystat_CS"/>
</dbReference>
<keyword evidence="10" id="KW-1185">Reference proteome</keyword>
<dbReference type="SUPFAM" id="SSF54403">
    <property type="entry name" value="Cystatin/monellin"/>
    <property type="match status" value="1"/>
</dbReference>
<keyword evidence="5" id="KW-0789">Thiol protease inhibitor</keyword>
<reference evidence="9" key="3">
    <citation type="submission" date="2025-09" db="UniProtKB">
        <authorList>
            <consortium name="Ensembl"/>
        </authorList>
    </citation>
    <scope>IDENTIFICATION</scope>
</reference>
<reference evidence="9 10" key="1">
    <citation type="submission" date="2013-03" db="EMBL/GenBank/DDBJ databases">
        <authorList>
            <person name="Warren W."/>
            <person name="Wilson R.K."/>
        </authorList>
    </citation>
    <scope>NUCLEOTIDE SEQUENCE</scope>
</reference>
<dbReference type="FunFam" id="3.10.450.10:FF:000004">
    <property type="entry name" value="Cystatin C"/>
    <property type="match status" value="1"/>
</dbReference>
<keyword evidence="3" id="KW-0964">Secreted</keyword>
<evidence type="ECO:0000256" key="6">
    <source>
        <dbReference type="ARBA" id="ARBA00023157"/>
    </source>
</evidence>
<accession>A0A7N9DCR7</accession>
<dbReference type="CDD" id="cd00042">
    <property type="entry name" value="CY"/>
    <property type="match status" value="1"/>
</dbReference>
<feature type="signal peptide" evidence="7">
    <location>
        <begin position="1"/>
        <end position="36"/>
    </location>
</feature>
<keyword evidence="4" id="KW-0646">Protease inhibitor</keyword>
<dbReference type="Gene3D" id="3.10.450.10">
    <property type="match status" value="1"/>
</dbReference>
<evidence type="ECO:0000256" key="5">
    <source>
        <dbReference type="ARBA" id="ARBA00022704"/>
    </source>
</evidence>
<dbReference type="PANTHER" id="PTHR47033:SF1">
    <property type="entry name" value="CYSTATIN-M"/>
    <property type="match status" value="1"/>
</dbReference>
<dbReference type="AlphaFoldDB" id="A0A7N9DCR7"/>
<evidence type="ECO:0000256" key="7">
    <source>
        <dbReference type="SAM" id="SignalP"/>
    </source>
</evidence>
<sequence length="202" mass="22185">MAPMALTAMARSSLPLALGLALVAFCLLALPRDARAWPQERMVGERQDLSPDDPQVQKAAQAAVASYNMGSNSLYYFRDTHIIKAQSQLVAGIKYFLTMEMGSTDCRKTRVAGDHVDLTTCPLAAGAQQEVTAGLLQPQPSPEPQALRLSSLNWFGWTCRCPDVWLNLSAFWMSQPLGQDGVQKGSWGFLGEWRSWLPRSGV</sequence>
<evidence type="ECO:0000256" key="3">
    <source>
        <dbReference type="ARBA" id="ARBA00022525"/>
    </source>
</evidence>
<feature type="chain" id="PRO_5031074347" evidence="7">
    <location>
        <begin position="37"/>
        <end position="202"/>
    </location>
</feature>
<name>A0A7N9DCR7_MACFA</name>
<dbReference type="Bgee" id="ENSMFAG00000002342">
    <property type="expression patterns" value="Expressed in lung and 5 other cell types or tissues"/>
</dbReference>
<evidence type="ECO:0000256" key="4">
    <source>
        <dbReference type="ARBA" id="ARBA00022690"/>
    </source>
</evidence>
<dbReference type="Pfam" id="PF00031">
    <property type="entry name" value="Cystatin"/>
    <property type="match status" value="1"/>
</dbReference>
<evidence type="ECO:0000256" key="2">
    <source>
        <dbReference type="ARBA" id="ARBA00009403"/>
    </source>
</evidence>
<dbReference type="GO" id="GO:0070062">
    <property type="term" value="C:extracellular exosome"/>
    <property type="evidence" value="ECO:0007669"/>
    <property type="project" value="TreeGrafter"/>
</dbReference>
<reference evidence="9" key="2">
    <citation type="submission" date="2025-08" db="UniProtKB">
        <authorList>
            <consortium name="Ensembl"/>
        </authorList>
    </citation>
    <scope>IDENTIFICATION</scope>
</reference>
<organism evidence="9 10">
    <name type="scientific">Macaca fascicularis</name>
    <name type="common">Crab-eating macaque</name>
    <name type="synonym">Cynomolgus monkey</name>
    <dbReference type="NCBI Taxonomy" id="9541"/>
    <lineage>
        <taxon>Eukaryota</taxon>
        <taxon>Metazoa</taxon>
        <taxon>Chordata</taxon>
        <taxon>Craniata</taxon>
        <taxon>Vertebrata</taxon>
        <taxon>Euteleostomi</taxon>
        <taxon>Mammalia</taxon>
        <taxon>Eutheria</taxon>
        <taxon>Euarchontoglires</taxon>
        <taxon>Primates</taxon>
        <taxon>Haplorrhini</taxon>
        <taxon>Catarrhini</taxon>
        <taxon>Cercopithecidae</taxon>
        <taxon>Cercopithecinae</taxon>
        <taxon>Macaca</taxon>
    </lineage>
</organism>
<keyword evidence="7" id="KW-0732">Signal</keyword>
<evidence type="ECO:0000256" key="1">
    <source>
        <dbReference type="ARBA" id="ARBA00004613"/>
    </source>
</evidence>